<name>A0ABT6UK92_9GAMM</name>
<reference evidence="7" key="1">
    <citation type="submission" date="2023-07" db="EMBL/GenBank/DDBJ databases">
        <title>Genome-based characterization of strain KMM 296 and proposal for reclassification of Cobetia litoralis and Cobetia pacifica, and emended description of the species Cobetia amphilecti and Cobetia marina.</title>
        <authorList>
            <person name="Balabanova L."/>
            <person name="Nedashkovskaya O."/>
        </authorList>
    </citation>
    <scope>NUCLEOTIDE SEQUENCE [LARGE SCALE GENOMIC DNA]</scope>
    <source>
        <strain evidence="7">NRIC 0815</strain>
    </source>
</reference>
<gene>
    <name evidence="5 6" type="primary">fliE</name>
    <name evidence="6" type="ORF">QLT01_00210</name>
</gene>
<dbReference type="InterPro" id="IPR001624">
    <property type="entry name" value="FliE"/>
</dbReference>
<dbReference type="EMBL" id="JASCSA010000001">
    <property type="protein sequence ID" value="MDI5882771.1"/>
    <property type="molecule type" value="Genomic_DNA"/>
</dbReference>
<accession>A0ABT6UK92</accession>
<keyword evidence="6" id="KW-0282">Flagellum</keyword>
<keyword evidence="4 5" id="KW-0975">Bacterial flagellum</keyword>
<dbReference type="PANTHER" id="PTHR34653">
    <property type="match status" value="1"/>
</dbReference>
<dbReference type="Proteomes" id="UP001229025">
    <property type="component" value="Unassembled WGS sequence"/>
</dbReference>
<sequence length="120" mass="12301">MAIEAVGAAMSSAMTGSLQQLDQMAAQAAGSNAQLAGAVSEASGTDAQGFAGMLKDSLARVSQSQQVAAGQARAFELGSPDVSLDQVMVAGQKASLEFEMTVQVRNKLLSAYKEIMNMAV</sequence>
<evidence type="ECO:0000313" key="7">
    <source>
        <dbReference type="Proteomes" id="UP001229025"/>
    </source>
</evidence>
<dbReference type="RefSeq" id="WP_284726055.1">
    <property type="nucleotide sequence ID" value="NZ_JASCSA010000001.1"/>
</dbReference>
<evidence type="ECO:0000256" key="1">
    <source>
        <dbReference type="ARBA" id="ARBA00004117"/>
    </source>
</evidence>
<protein>
    <recommendedName>
        <fullName evidence="3 5">Flagellar hook-basal body complex protein FliE</fullName>
    </recommendedName>
</protein>
<evidence type="ECO:0000313" key="6">
    <source>
        <dbReference type="EMBL" id="MDI5882771.1"/>
    </source>
</evidence>
<comment type="subcellular location">
    <subcellularLocation>
        <location evidence="1 5">Bacterial flagellum basal body</location>
    </subcellularLocation>
</comment>
<dbReference type="Pfam" id="PF02049">
    <property type="entry name" value="FliE"/>
    <property type="match status" value="1"/>
</dbReference>
<dbReference type="HAMAP" id="MF_00724">
    <property type="entry name" value="FliE"/>
    <property type="match status" value="1"/>
</dbReference>
<comment type="similarity">
    <text evidence="2 5">Belongs to the FliE family.</text>
</comment>
<proteinExistence type="inferred from homology"/>
<keyword evidence="7" id="KW-1185">Reference proteome</keyword>
<evidence type="ECO:0000256" key="2">
    <source>
        <dbReference type="ARBA" id="ARBA00009272"/>
    </source>
</evidence>
<keyword evidence="6" id="KW-0966">Cell projection</keyword>
<evidence type="ECO:0000256" key="4">
    <source>
        <dbReference type="ARBA" id="ARBA00023143"/>
    </source>
</evidence>
<organism evidence="6 7">
    <name type="scientific">Cobetia amphilecti</name>
    <dbReference type="NCBI Taxonomy" id="1055104"/>
    <lineage>
        <taxon>Bacteria</taxon>
        <taxon>Pseudomonadati</taxon>
        <taxon>Pseudomonadota</taxon>
        <taxon>Gammaproteobacteria</taxon>
        <taxon>Oceanospirillales</taxon>
        <taxon>Halomonadaceae</taxon>
        <taxon>Cobetia</taxon>
    </lineage>
</organism>
<evidence type="ECO:0000256" key="3">
    <source>
        <dbReference type="ARBA" id="ARBA00018024"/>
    </source>
</evidence>
<dbReference type="PRINTS" id="PR01006">
    <property type="entry name" value="FLGHOOKFLIE"/>
</dbReference>
<keyword evidence="6" id="KW-0969">Cilium</keyword>
<dbReference type="PANTHER" id="PTHR34653:SF1">
    <property type="entry name" value="FLAGELLAR HOOK-BASAL BODY COMPLEX PROTEIN FLIE"/>
    <property type="match status" value="1"/>
</dbReference>
<comment type="caution">
    <text evidence="6">The sequence shown here is derived from an EMBL/GenBank/DDBJ whole genome shotgun (WGS) entry which is preliminary data.</text>
</comment>
<dbReference type="NCBIfam" id="TIGR00205">
    <property type="entry name" value="fliE"/>
    <property type="match status" value="1"/>
</dbReference>
<evidence type="ECO:0000256" key="5">
    <source>
        <dbReference type="HAMAP-Rule" id="MF_00724"/>
    </source>
</evidence>